<dbReference type="CDD" id="cd02865">
    <property type="entry name" value="Heme_Cu_Oxidase_III_2"/>
    <property type="match status" value="1"/>
</dbReference>
<feature type="transmembrane region" description="Helical" evidence="7">
    <location>
        <begin position="156"/>
        <end position="176"/>
    </location>
</feature>
<dbReference type="Pfam" id="PF00510">
    <property type="entry name" value="COX3"/>
    <property type="match status" value="1"/>
</dbReference>
<evidence type="ECO:0000256" key="2">
    <source>
        <dbReference type="ARBA" id="ARBA00010581"/>
    </source>
</evidence>
<dbReference type="SUPFAM" id="SSF81452">
    <property type="entry name" value="Cytochrome c oxidase subunit III-like"/>
    <property type="match status" value="1"/>
</dbReference>
<dbReference type="InterPro" id="IPR013833">
    <property type="entry name" value="Cyt_c_oxidase_su3_a-hlx"/>
</dbReference>
<evidence type="ECO:0000259" key="8">
    <source>
        <dbReference type="PROSITE" id="PS50253"/>
    </source>
</evidence>
<protein>
    <submittedName>
        <fullName evidence="9">Cytochrome c oxidase subunit 3</fullName>
    </submittedName>
</protein>
<keyword evidence="5 7" id="KW-0472">Membrane</keyword>
<organism evidence="9 10">
    <name type="scientific">Sinorhizobium kostiense</name>
    <dbReference type="NCBI Taxonomy" id="76747"/>
    <lineage>
        <taxon>Bacteria</taxon>
        <taxon>Pseudomonadati</taxon>
        <taxon>Pseudomonadota</taxon>
        <taxon>Alphaproteobacteria</taxon>
        <taxon>Hyphomicrobiales</taxon>
        <taxon>Rhizobiaceae</taxon>
        <taxon>Sinorhizobium/Ensifer group</taxon>
        <taxon>Sinorhizobium</taxon>
    </lineage>
</organism>
<evidence type="ECO:0000313" key="9">
    <source>
        <dbReference type="EMBL" id="MBP2239220.1"/>
    </source>
</evidence>
<gene>
    <name evidence="9" type="ORF">J2Z31_005761</name>
</gene>
<dbReference type="PROSITE" id="PS50253">
    <property type="entry name" value="COX3"/>
    <property type="match status" value="1"/>
</dbReference>
<evidence type="ECO:0000313" key="10">
    <source>
        <dbReference type="Proteomes" id="UP000730739"/>
    </source>
</evidence>
<keyword evidence="10" id="KW-1185">Reference proteome</keyword>
<dbReference type="PANTHER" id="PTHR11403">
    <property type="entry name" value="CYTOCHROME C OXIDASE SUBUNIT III"/>
    <property type="match status" value="1"/>
</dbReference>
<evidence type="ECO:0000256" key="3">
    <source>
        <dbReference type="ARBA" id="ARBA00022692"/>
    </source>
</evidence>
<dbReference type="RefSeq" id="WP_209606854.1">
    <property type="nucleotide sequence ID" value="NZ_JAGILA010000011.1"/>
</dbReference>
<evidence type="ECO:0000256" key="1">
    <source>
        <dbReference type="ARBA" id="ARBA00004141"/>
    </source>
</evidence>
<dbReference type="InterPro" id="IPR000298">
    <property type="entry name" value="Cyt_c_oxidase-like_su3"/>
</dbReference>
<name>A0ABS4RA64_9HYPH</name>
<sequence>MSVMMVFLAAIAAIIIWWLAQQRLASRPWLEVGHAHDHRRSQPLPAEKVGLGVFLAVVGSLFALSISAYFMRMASSDWGALPLPGLLWVNTGVLALASLALHRTRIEAERQHDDAARTALLMALAAGLAFLVGQLFAWRTLVGSGYVLANNPANSFFYMLTGLHGLHIIGGLAALGRTIARVRLGALDRRARLLIELCAIYWHFMLVVWLVLFVLLSGWANEVIDFCRQLLT</sequence>
<feature type="transmembrane region" description="Helical" evidence="7">
    <location>
        <begin position="49"/>
        <end position="71"/>
    </location>
</feature>
<keyword evidence="3 6" id="KW-0812">Transmembrane</keyword>
<dbReference type="InterPro" id="IPR024791">
    <property type="entry name" value="Cyt_c/ubiquinol_Oxase_su3"/>
</dbReference>
<evidence type="ECO:0000256" key="4">
    <source>
        <dbReference type="ARBA" id="ARBA00022989"/>
    </source>
</evidence>
<proteinExistence type="inferred from homology"/>
<feature type="domain" description="Heme-copper oxidase subunit III family profile" evidence="8">
    <location>
        <begin position="1"/>
        <end position="221"/>
    </location>
</feature>
<evidence type="ECO:0000256" key="5">
    <source>
        <dbReference type="ARBA" id="ARBA00023136"/>
    </source>
</evidence>
<evidence type="ECO:0000256" key="6">
    <source>
        <dbReference type="RuleBase" id="RU003376"/>
    </source>
</evidence>
<reference evidence="9 10" key="1">
    <citation type="submission" date="2021-03" db="EMBL/GenBank/DDBJ databases">
        <title>Genomic Encyclopedia of Type Strains, Phase IV (KMG-IV): sequencing the most valuable type-strain genomes for metagenomic binning, comparative biology and taxonomic classification.</title>
        <authorList>
            <person name="Goeker M."/>
        </authorList>
    </citation>
    <scope>NUCLEOTIDE SEQUENCE [LARGE SCALE GENOMIC DNA]</scope>
    <source>
        <strain evidence="9 10">DSM 13372</strain>
    </source>
</reference>
<accession>A0ABS4RA64</accession>
<comment type="similarity">
    <text evidence="2 6">Belongs to the cytochrome c oxidase subunit 3 family.</text>
</comment>
<feature type="transmembrane region" description="Helical" evidence="7">
    <location>
        <begin position="197"/>
        <end position="220"/>
    </location>
</feature>
<evidence type="ECO:0000256" key="7">
    <source>
        <dbReference type="SAM" id="Phobius"/>
    </source>
</evidence>
<dbReference type="EMBL" id="JAGILA010000011">
    <property type="protein sequence ID" value="MBP2239220.1"/>
    <property type="molecule type" value="Genomic_DNA"/>
</dbReference>
<comment type="subcellular location">
    <subcellularLocation>
        <location evidence="6">Cell membrane</location>
        <topology evidence="6">Multi-pass membrane protein</topology>
    </subcellularLocation>
    <subcellularLocation>
        <location evidence="1">Membrane</location>
        <topology evidence="1">Multi-pass membrane protein</topology>
    </subcellularLocation>
</comment>
<dbReference type="InterPro" id="IPR035973">
    <property type="entry name" value="Cyt_c_oxidase_su3-like_sf"/>
</dbReference>
<comment type="caution">
    <text evidence="9">The sequence shown here is derived from an EMBL/GenBank/DDBJ whole genome shotgun (WGS) entry which is preliminary data.</text>
</comment>
<dbReference type="PANTHER" id="PTHR11403:SF10">
    <property type="entry name" value="CYTOCHROME C OXIDASE"/>
    <property type="match status" value="1"/>
</dbReference>
<keyword evidence="4 7" id="KW-1133">Transmembrane helix</keyword>
<dbReference type="Gene3D" id="1.20.120.80">
    <property type="entry name" value="Cytochrome c oxidase, subunit III, four-helix bundle"/>
    <property type="match status" value="1"/>
</dbReference>
<dbReference type="Proteomes" id="UP000730739">
    <property type="component" value="Unassembled WGS sequence"/>
</dbReference>
<feature type="transmembrane region" description="Helical" evidence="7">
    <location>
        <begin position="115"/>
        <end position="136"/>
    </location>
</feature>